<proteinExistence type="predicted"/>
<keyword evidence="4" id="KW-1185">Reference proteome</keyword>
<keyword evidence="1" id="KW-0677">Repeat</keyword>
<dbReference type="EMBL" id="WHIY01000131">
    <property type="protein sequence ID" value="MPQ54842.1"/>
    <property type="molecule type" value="Genomic_DNA"/>
</dbReference>
<dbReference type="InterPro" id="IPR018337">
    <property type="entry name" value="Cell_wall/Cho-bd_repeat"/>
</dbReference>
<gene>
    <name evidence="3" type="ORF">GBB84_28850</name>
</gene>
<dbReference type="Pfam" id="PF19127">
    <property type="entry name" value="Choline_bind_3"/>
    <property type="match status" value="1"/>
</dbReference>
<keyword evidence="3" id="KW-0378">Hydrolase</keyword>
<accession>A0A6L5EH88</accession>
<feature type="non-terminal residue" evidence="3">
    <location>
        <position position="1"/>
    </location>
</feature>
<comment type="caution">
    <text evidence="3">The sequence shown here is derived from an EMBL/GenBank/DDBJ whole genome shotgun (WGS) entry which is preliminary data.</text>
</comment>
<sequence>YNGSWYYLNANGSMATGWLKDGDTWYYLEASGAMKESQWFKVSDKWYYVNGLGALAVNTTVDGYRVNANGKWVN</sequence>
<evidence type="ECO:0000313" key="3">
    <source>
        <dbReference type="EMBL" id="MPQ54842.1"/>
    </source>
</evidence>
<dbReference type="PROSITE" id="PS51170">
    <property type="entry name" value="CW"/>
    <property type="match status" value="1"/>
</dbReference>
<feature type="repeat" description="Cell wall-binding" evidence="2">
    <location>
        <begin position="15"/>
        <end position="34"/>
    </location>
</feature>
<reference evidence="3 4" key="1">
    <citation type="submission" date="2019-10" db="EMBL/GenBank/DDBJ databases">
        <title>Characterization of a new Citrobacter species.</title>
        <authorList>
            <person name="Goncalves Ribeiro T."/>
            <person name="Izdebski R."/>
            <person name="Urbanowicz P."/>
            <person name="Carmeli Y."/>
            <person name="Gniadkowski M."/>
            <person name="Peixe L."/>
        </authorList>
    </citation>
    <scope>NUCLEOTIDE SEQUENCE [LARGE SCALE GENOMIC DNA]</scope>
    <source>
        <strain evidence="3 4">NMI7905_11</strain>
    </source>
</reference>
<protein>
    <submittedName>
        <fullName evidence="3">Nucleoside triphosphate hydrolase</fullName>
    </submittedName>
</protein>
<dbReference type="SUPFAM" id="SSF69360">
    <property type="entry name" value="Cell wall binding repeat"/>
    <property type="match status" value="1"/>
</dbReference>
<dbReference type="AlphaFoldDB" id="A0A6L5EH88"/>
<evidence type="ECO:0000313" key="4">
    <source>
        <dbReference type="Proteomes" id="UP000475079"/>
    </source>
</evidence>
<dbReference type="GO" id="GO:0016787">
    <property type="term" value="F:hydrolase activity"/>
    <property type="evidence" value="ECO:0007669"/>
    <property type="project" value="UniProtKB-KW"/>
</dbReference>
<name>A0A6L5EH88_9ENTR</name>
<dbReference type="Proteomes" id="UP000475079">
    <property type="component" value="Unassembled WGS sequence"/>
</dbReference>
<evidence type="ECO:0000256" key="2">
    <source>
        <dbReference type="PROSITE-ProRule" id="PRU00591"/>
    </source>
</evidence>
<organism evidence="3 4">
    <name type="scientific">Citrobacter telavivensis</name>
    <dbReference type="NCBI Taxonomy" id="2653932"/>
    <lineage>
        <taxon>Bacteria</taxon>
        <taxon>Pseudomonadati</taxon>
        <taxon>Pseudomonadota</taxon>
        <taxon>Gammaproteobacteria</taxon>
        <taxon>Enterobacterales</taxon>
        <taxon>Enterobacteriaceae</taxon>
        <taxon>Citrobacter</taxon>
    </lineage>
</organism>
<dbReference type="Gene3D" id="2.10.270.10">
    <property type="entry name" value="Cholin Binding"/>
    <property type="match status" value="1"/>
</dbReference>
<evidence type="ECO:0000256" key="1">
    <source>
        <dbReference type="ARBA" id="ARBA00022737"/>
    </source>
</evidence>